<evidence type="ECO:0000313" key="2">
    <source>
        <dbReference type="Proteomes" id="UP001497516"/>
    </source>
</evidence>
<dbReference type="Proteomes" id="UP001497516">
    <property type="component" value="Chromosome 6"/>
</dbReference>
<accession>A0AAV2F7N3</accession>
<gene>
    <name evidence="1" type="ORF">LTRI10_LOCUS34777</name>
</gene>
<keyword evidence="2" id="KW-1185">Reference proteome</keyword>
<reference evidence="1 2" key="1">
    <citation type="submission" date="2024-04" db="EMBL/GenBank/DDBJ databases">
        <authorList>
            <person name="Fracassetti M."/>
        </authorList>
    </citation>
    <scope>NUCLEOTIDE SEQUENCE [LARGE SCALE GENOMIC DNA]</scope>
</reference>
<organism evidence="1 2">
    <name type="scientific">Linum trigynum</name>
    <dbReference type="NCBI Taxonomy" id="586398"/>
    <lineage>
        <taxon>Eukaryota</taxon>
        <taxon>Viridiplantae</taxon>
        <taxon>Streptophyta</taxon>
        <taxon>Embryophyta</taxon>
        <taxon>Tracheophyta</taxon>
        <taxon>Spermatophyta</taxon>
        <taxon>Magnoliopsida</taxon>
        <taxon>eudicotyledons</taxon>
        <taxon>Gunneridae</taxon>
        <taxon>Pentapetalae</taxon>
        <taxon>rosids</taxon>
        <taxon>fabids</taxon>
        <taxon>Malpighiales</taxon>
        <taxon>Linaceae</taxon>
        <taxon>Linum</taxon>
    </lineage>
</organism>
<protein>
    <submittedName>
        <fullName evidence="1">Uncharacterized protein</fullName>
    </submittedName>
</protein>
<name>A0AAV2F7N3_9ROSI</name>
<dbReference type="EMBL" id="OZ034819">
    <property type="protein sequence ID" value="CAL1394261.1"/>
    <property type="molecule type" value="Genomic_DNA"/>
</dbReference>
<dbReference type="AlphaFoldDB" id="A0AAV2F7N3"/>
<proteinExistence type="predicted"/>
<sequence>MFGILFVMIHNDKNGMANSDTIYHLCGSGFCRSLGLQCLLVLLNGLEELGEVALPESLIELRIKLYREIGN</sequence>
<evidence type="ECO:0000313" key="1">
    <source>
        <dbReference type="EMBL" id="CAL1394261.1"/>
    </source>
</evidence>